<accession>A0A316DL60</accession>
<dbReference type="PROSITE" id="PS51549">
    <property type="entry name" value="DM13"/>
    <property type="match status" value="1"/>
</dbReference>
<sequence length="141" mass="15445">MRKTLFIFTIALAMGACVKNETLTPVVQTPSQSIIDGKQEALGSFLPAVHSVSGSVKLIIDKDDAKKRFLSFENFKTDEGPDLYVYLAEDKSAKGFISVAKLTKTGTFTLEVPTGAVLEKQKHVLVWCQQFSVLFGSAKLE</sequence>
<dbReference type="RefSeq" id="WP_109745027.1">
    <property type="nucleotide sequence ID" value="NZ_QGGO01000035.1"/>
</dbReference>
<evidence type="ECO:0000313" key="3">
    <source>
        <dbReference type="Proteomes" id="UP000245489"/>
    </source>
</evidence>
<dbReference type="InterPro" id="IPR019545">
    <property type="entry name" value="DM13_domain"/>
</dbReference>
<gene>
    <name evidence="2" type="ORF">LV89_04368</name>
</gene>
<feature type="domain" description="DM13" evidence="1">
    <location>
        <begin position="37"/>
        <end position="141"/>
    </location>
</feature>
<protein>
    <submittedName>
        <fullName evidence="2">Electron transfer DM13</fullName>
    </submittedName>
</protein>
<dbReference type="Pfam" id="PF10517">
    <property type="entry name" value="DM13"/>
    <property type="match status" value="1"/>
</dbReference>
<dbReference type="OrthoDB" id="155521at2"/>
<proteinExistence type="predicted"/>
<organism evidence="2 3">
    <name type="scientific">Arcicella aurantiaca</name>
    <dbReference type="NCBI Taxonomy" id="591202"/>
    <lineage>
        <taxon>Bacteria</taxon>
        <taxon>Pseudomonadati</taxon>
        <taxon>Bacteroidota</taxon>
        <taxon>Cytophagia</taxon>
        <taxon>Cytophagales</taxon>
        <taxon>Flectobacillaceae</taxon>
        <taxon>Arcicella</taxon>
    </lineage>
</organism>
<dbReference type="EMBL" id="QGGO01000035">
    <property type="protein sequence ID" value="PWK17453.1"/>
    <property type="molecule type" value="Genomic_DNA"/>
</dbReference>
<keyword evidence="3" id="KW-1185">Reference proteome</keyword>
<evidence type="ECO:0000313" key="2">
    <source>
        <dbReference type="EMBL" id="PWK17453.1"/>
    </source>
</evidence>
<name>A0A316DL60_9BACT</name>
<dbReference type="Proteomes" id="UP000245489">
    <property type="component" value="Unassembled WGS sequence"/>
</dbReference>
<comment type="caution">
    <text evidence="2">The sequence shown here is derived from an EMBL/GenBank/DDBJ whole genome shotgun (WGS) entry which is preliminary data.</text>
</comment>
<evidence type="ECO:0000259" key="1">
    <source>
        <dbReference type="PROSITE" id="PS51549"/>
    </source>
</evidence>
<dbReference type="PROSITE" id="PS51257">
    <property type="entry name" value="PROKAR_LIPOPROTEIN"/>
    <property type="match status" value="1"/>
</dbReference>
<dbReference type="AlphaFoldDB" id="A0A316DL60"/>
<reference evidence="2 3" key="1">
    <citation type="submission" date="2018-05" db="EMBL/GenBank/DDBJ databases">
        <title>Genomic Encyclopedia of Archaeal and Bacterial Type Strains, Phase II (KMG-II): from individual species to whole genera.</title>
        <authorList>
            <person name="Goeker M."/>
        </authorList>
    </citation>
    <scope>NUCLEOTIDE SEQUENCE [LARGE SCALE GENOMIC DNA]</scope>
    <source>
        <strain evidence="2 3">DSM 22214</strain>
    </source>
</reference>